<organism evidence="1 2">
    <name type="scientific">Sphingobium tyrosinilyticum</name>
    <dbReference type="NCBI Taxonomy" id="2715436"/>
    <lineage>
        <taxon>Bacteria</taxon>
        <taxon>Pseudomonadati</taxon>
        <taxon>Pseudomonadota</taxon>
        <taxon>Alphaproteobacteria</taxon>
        <taxon>Sphingomonadales</taxon>
        <taxon>Sphingomonadaceae</taxon>
        <taxon>Sphingobium</taxon>
    </lineage>
</organism>
<sequence>MVSKNGSQLRDSRFVLSDSDLARQIGAALREELGATRRATKTVMRWTGVSDTTARAWLQGRASPSGIHLVALAAHSDPVMIVLLRLTGHGDLELGLRLREIEVGLVQLLALVRETQSRE</sequence>
<name>A0ABV9F0X6_9SPHN</name>
<evidence type="ECO:0000313" key="1">
    <source>
        <dbReference type="EMBL" id="MFC4595541.1"/>
    </source>
</evidence>
<gene>
    <name evidence="1" type="ORF">ACFO3E_15285</name>
</gene>
<comment type="caution">
    <text evidence="1">The sequence shown here is derived from an EMBL/GenBank/DDBJ whole genome shotgun (WGS) entry which is preliminary data.</text>
</comment>
<reference evidence="2" key="1">
    <citation type="journal article" date="2019" name="Int. J. Syst. Evol. Microbiol.">
        <title>The Global Catalogue of Microorganisms (GCM) 10K type strain sequencing project: providing services to taxonomists for standard genome sequencing and annotation.</title>
        <authorList>
            <consortium name="The Broad Institute Genomics Platform"/>
            <consortium name="The Broad Institute Genome Sequencing Center for Infectious Disease"/>
            <person name="Wu L."/>
            <person name="Ma J."/>
        </authorList>
    </citation>
    <scope>NUCLEOTIDE SEQUENCE [LARGE SCALE GENOMIC DNA]</scope>
    <source>
        <strain evidence="2">NBRC 103632</strain>
    </source>
</reference>
<dbReference type="RefSeq" id="WP_380805839.1">
    <property type="nucleotide sequence ID" value="NZ_JBHSFZ010000043.1"/>
</dbReference>
<accession>A0ABV9F0X6</accession>
<protein>
    <recommendedName>
        <fullName evidence="3">XRE family transcriptional regulator</fullName>
    </recommendedName>
</protein>
<dbReference type="Proteomes" id="UP001595957">
    <property type="component" value="Unassembled WGS sequence"/>
</dbReference>
<proteinExistence type="predicted"/>
<keyword evidence="2" id="KW-1185">Reference proteome</keyword>
<evidence type="ECO:0008006" key="3">
    <source>
        <dbReference type="Google" id="ProtNLM"/>
    </source>
</evidence>
<dbReference type="EMBL" id="JBHSFZ010000043">
    <property type="protein sequence ID" value="MFC4595541.1"/>
    <property type="molecule type" value="Genomic_DNA"/>
</dbReference>
<evidence type="ECO:0000313" key="2">
    <source>
        <dbReference type="Proteomes" id="UP001595957"/>
    </source>
</evidence>